<keyword evidence="1" id="KW-0677">Repeat</keyword>
<dbReference type="PANTHER" id="PTHR24166">
    <property type="entry name" value="ROLLING PEBBLES, ISOFORM B"/>
    <property type="match status" value="1"/>
</dbReference>
<evidence type="ECO:0000256" key="3">
    <source>
        <dbReference type="PROSITE-ProRule" id="PRU00023"/>
    </source>
</evidence>
<dbReference type="PROSITE" id="PS50088">
    <property type="entry name" value="ANK_REPEAT"/>
    <property type="match status" value="3"/>
</dbReference>
<feature type="repeat" description="ANK" evidence="3">
    <location>
        <begin position="95"/>
        <end position="127"/>
    </location>
</feature>
<feature type="repeat" description="ANK" evidence="3">
    <location>
        <begin position="163"/>
        <end position="195"/>
    </location>
</feature>
<evidence type="ECO:0000313" key="5">
    <source>
        <dbReference type="Proteomes" id="UP000320390"/>
    </source>
</evidence>
<evidence type="ECO:0000256" key="1">
    <source>
        <dbReference type="ARBA" id="ARBA00022737"/>
    </source>
</evidence>
<dbReference type="InterPro" id="IPR002110">
    <property type="entry name" value="Ankyrin_rpt"/>
</dbReference>
<dbReference type="PANTHER" id="PTHR24166:SF48">
    <property type="entry name" value="PROTEIN VAPYRIN"/>
    <property type="match status" value="1"/>
</dbReference>
<dbReference type="Proteomes" id="UP000320390">
    <property type="component" value="Chromosome"/>
</dbReference>
<evidence type="ECO:0000313" key="4">
    <source>
        <dbReference type="EMBL" id="QDV05331.1"/>
    </source>
</evidence>
<dbReference type="SUPFAM" id="SSF48403">
    <property type="entry name" value="Ankyrin repeat"/>
    <property type="match status" value="1"/>
</dbReference>
<proteinExistence type="predicted"/>
<dbReference type="EMBL" id="CP036434">
    <property type="protein sequence ID" value="QDV05331.1"/>
    <property type="molecule type" value="Genomic_DNA"/>
</dbReference>
<keyword evidence="5" id="KW-1185">Reference proteome</keyword>
<dbReference type="InterPro" id="IPR050889">
    <property type="entry name" value="Dendritic_Spine_Reg/Scaffold"/>
</dbReference>
<dbReference type="Pfam" id="PF00023">
    <property type="entry name" value="Ank"/>
    <property type="match status" value="1"/>
</dbReference>
<dbReference type="Gene3D" id="1.25.40.20">
    <property type="entry name" value="Ankyrin repeat-containing domain"/>
    <property type="match status" value="1"/>
</dbReference>
<dbReference type="Pfam" id="PF12796">
    <property type="entry name" value="Ank_2"/>
    <property type="match status" value="1"/>
</dbReference>
<dbReference type="RefSeq" id="WP_145194745.1">
    <property type="nucleotide sequence ID" value="NZ_CP036434.1"/>
</dbReference>
<accession>A0A518EMP2</accession>
<dbReference type="InterPro" id="IPR036770">
    <property type="entry name" value="Ankyrin_rpt-contain_sf"/>
</dbReference>
<evidence type="ECO:0000256" key="2">
    <source>
        <dbReference type="ARBA" id="ARBA00023043"/>
    </source>
</evidence>
<dbReference type="PROSITE" id="PS50297">
    <property type="entry name" value="ANK_REP_REGION"/>
    <property type="match status" value="3"/>
</dbReference>
<dbReference type="PRINTS" id="PR01415">
    <property type="entry name" value="ANKYRIN"/>
</dbReference>
<dbReference type="AlphaFoldDB" id="A0A518EMP2"/>
<keyword evidence="2 3" id="KW-0040">ANK repeat</keyword>
<dbReference type="SMART" id="SM00248">
    <property type="entry name" value="ANK"/>
    <property type="match status" value="3"/>
</dbReference>
<reference evidence="4 5" key="1">
    <citation type="submission" date="2019-02" db="EMBL/GenBank/DDBJ databases">
        <title>Deep-cultivation of Planctomycetes and their phenomic and genomic characterization uncovers novel biology.</title>
        <authorList>
            <person name="Wiegand S."/>
            <person name="Jogler M."/>
            <person name="Boedeker C."/>
            <person name="Pinto D."/>
            <person name="Vollmers J."/>
            <person name="Rivas-Marin E."/>
            <person name="Kohn T."/>
            <person name="Peeters S.H."/>
            <person name="Heuer A."/>
            <person name="Rast P."/>
            <person name="Oberbeckmann S."/>
            <person name="Bunk B."/>
            <person name="Jeske O."/>
            <person name="Meyerdierks A."/>
            <person name="Storesund J.E."/>
            <person name="Kallscheuer N."/>
            <person name="Luecker S."/>
            <person name="Lage O.M."/>
            <person name="Pohl T."/>
            <person name="Merkel B.J."/>
            <person name="Hornburger P."/>
            <person name="Mueller R.-W."/>
            <person name="Bruemmer F."/>
            <person name="Labrenz M."/>
            <person name="Spormann A.M."/>
            <person name="Op den Camp H."/>
            <person name="Overmann J."/>
            <person name="Amann R."/>
            <person name="Jetten M.S.M."/>
            <person name="Mascher T."/>
            <person name="Medema M.H."/>
            <person name="Devos D.P."/>
            <person name="Kaster A.-K."/>
            <person name="Ovreas L."/>
            <person name="Rohde M."/>
            <person name="Galperin M.Y."/>
            <person name="Jogler C."/>
        </authorList>
    </citation>
    <scope>NUCLEOTIDE SEQUENCE [LARGE SCALE GENOMIC DNA]</scope>
    <source>
        <strain evidence="4 5">Poly30</strain>
    </source>
</reference>
<feature type="repeat" description="ANK" evidence="3">
    <location>
        <begin position="130"/>
        <end position="162"/>
    </location>
</feature>
<name>A0A518EMP2_9BACT</name>
<organism evidence="4 5">
    <name type="scientific">Saltatorellus ferox</name>
    <dbReference type="NCBI Taxonomy" id="2528018"/>
    <lineage>
        <taxon>Bacteria</taxon>
        <taxon>Pseudomonadati</taxon>
        <taxon>Planctomycetota</taxon>
        <taxon>Planctomycetia</taxon>
        <taxon>Planctomycetia incertae sedis</taxon>
        <taxon>Saltatorellus</taxon>
    </lineage>
</organism>
<sequence>MVHDIIQALVAGDPSRCMVLLEEDPSAATARDAGGVGLLLLALYHGRRDVADRVRMARADRAPLDPAEAAAVGDVERLLAHLKSNPDAAAMRTSDGFTPLHLASFFGQVAAAEQLIRAGADPCAIAEDPSRVQPLHSAIPGGHTDVVKLLLRAGAEPNARQAGGWTALMAATKRGSTEIIEHLLAAGADPNLAADDGSTAESLV</sequence>
<gene>
    <name evidence="4" type="ORF">Poly30_08280</name>
</gene>
<dbReference type="OrthoDB" id="260067at2"/>
<protein>
    <submittedName>
        <fullName evidence="4">Ankyrin repeat protein</fullName>
    </submittedName>
</protein>